<evidence type="ECO:0000256" key="2">
    <source>
        <dbReference type="ARBA" id="ARBA00012438"/>
    </source>
</evidence>
<dbReference type="SMART" id="SM00387">
    <property type="entry name" value="HATPase_c"/>
    <property type="match status" value="1"/>
</dbReference>
<dbReference type="SUPFAM" id="SSF55785">
    <property type="entry name" value="PYP-like sensor domain (PAS domain)"/>
    <property type="match status" value="1"/>
</dbReference>
<dbReference type="AlphaFoldDB" id="A0A845LGT7"/>
<dbReference type="InterPro" id="IPR036097">
    <property type="entry name" value="HisK_dim/P_sf"/>
</dbReference>
<sequence>MRQWVELLGEPIRTRALSKTMTMMKSRIDFAYMAVFVLAFLSTVALFPVWKSHHAAVHAFVELLCVLFSLSGFLITWILFEKGTPGSHLFGFGFLSIGLFTFFHIFAFLGLFSSPIDRHDLTVRYWIMERIVEAMVILSASEGISIRLNRWVWLSITLLGTLSISLALLAYPGLFPITFLEGQGSTPAKMLIELMITGLFLFCLILQLEQKPVKRSGYKRYVLLALLLALPVGLLSAGFMSMLSFDGLLIHILKVFYYALLFMGLFVNMITEPHRELSMASERFLKIFHSSPASISIVSIDGYRYIDVNGAWEKLTGYSREEVIGKSQRDFICLDQEIHRAIANRPVQNIMGVFTTKAGEIREGLITTEVTELDGVPCLIYATIDVTEKNKFERELSRLDRLDLVGQMAAGIGHEIRNPLTTVRGFLQLFGAKKGMEGYGEYFDLMISELDRANEIITEFLSLAKNKPKQVKIQDMNQIISSLHPLLMAQAFKRDQQLITELGNVAALALDEHEIRQLLLNLVNNAFDAMEKGGTVTIQTYSEGDQVILAVCDEGTGIAKEIQSQIGIPFFTTKDYGTGLGLATCYTIAERHHGRIDYQTGPEGTTFYVAFPSAEKRERTADEGDRSGESGYGAENSRMERAS</sequence>
<dbReference type="EMBL" id="WXEX01000004">
    <property type="protein sequence ID" value="MZP42683.1"/>
    <property type="molecule type" value="Genomic_DNA"/>
</dbReference>
<dbReference type="PROSITE" id="PS50112">
    <property type="entry name" value="PAS"/>
    <property type="match status" value="1"/>
</dbReference>
<dbReference type="PANTHER" id="PTHR43065">
    <property type="entry name" value="SENSOR HISTIDINE KINASE"/>
    <property type="match status" value="1"/>
</dbReference>
<dbReference type="Gene3D" id="3.30.450.20">
    <property type="entry name" value="PAS domain"/>
    <property type="match status" value="1"/>
</dbReference>
<feature type="transmembrane region" description="Helical" evidence="10">
    <location>
        <begin position="56"/>
        <end position="80"/>
    </location>
</feature>
<keyword evidence="4" id="KW-0808">Transferase</keyword>
<dbReference type="PROSITE" id="PS50109">
    <property type="entry name" value="HIS_KIN"/>
    <property type="match status" value="1"/>
</dbReference>
<evidence type="ECO:0000256" key="6">
    <source>
        <dbReference type="ARBA" id="ARBA00022777"/>
    </source>
</evidence>
<feature type="domain" description="Histidine kinase" evidence="11">
    <location>
        <begin position="411"/>
        <end position="615"/>
    </location>
</feature>
<evidence type="ECO:0000256" key="4">
    <source>
        <dbReference type="ARBA" id="ARBA00022679"/>
    </source>
</evidence>
<reference evidence="13 14" key="1">
    <citation type="submission" date="2020-01" db="EMBL/GenBank/DDBJ databases">
        <title>Whole genome sequence of Heliobacterium gestii DSM 11169.</title>
        <authorList>
            <person name="Kyndt J.A."/>
            <person name="Meyer T.E."/>
        </authorList>
    </citation>
    <scope>NUCLEOTIDE SEQUENCE [LARGE SCALE GENOMIC DNA]</scope>
    <source>
        <strain evidence="13 14">DSM 11169</strain>
    </source>
</reference>
<keyword evidence="6" id="KW-0418">Kinase</keyword>
<protein>
    <recommendedName>
        <fullName evidence="2">histidine kinase</fullName>
        <ecNumber evidence="2">2.7.13.3</ecNumber>
    </recommendedName>
</protein>
<keyword evidence="8" id="KW-0902">Two-component regulatory system</keyword>
<dbReference type="GO" id="GO:0000155">
    <property type="term" value="F:phosphorelay sensor kinase activity"/>
    <property type="evidence" value="ECO:0007669"/>
    <property type="project" value="InterPro"/>
</dbReference>
<evidence type="ECO:0000256" key="1">
    <source>
        <dbReference type="ARBA" id="ARBA00000085"/>
    </source>
</evidence>
<dbReference type="CDD" id="cd00082">
    <property type="entry name" value="HisKA"/>
    <property type="match status" value="1"/>
</dbReference>
<dbReference type="InterPro" id="IPR035965">
    <property type="entry name" value="PAS-like_dom_sf"/>
</dbReference>
<feature type="transmembrane region" description="Helical" evidence="10">
    <location>
        <begin position="30"/>
        <end position="50"/>
    </location>
</feature>
<dbReference type="CDD" id="cd00130">
    <property type="entry name" value="PAS"/>
    <property type="match status" value="1"/>
</dbReference>
<dbReference type="Pfam" id="PF17159">
    <property type="entry name" value="MASE3"/>
    <property type="match status" value="1"/>
</dbReference>
<evidence type="ECO:0000256" key="9">
    <source>
        <dbReference type="SAM" id="MobiDB-lite"/>
    </source>
</evidence>
<dbReference type="InterPro" id="IPR036890">
    <property type="entry name" value="HATPase_C_sf"/>
</dbReference>
<dbReference type="Proteomes" id="UP000471031">
    <property type="component" value="Unassembled WGS sequence"/>
</dbReference>
<dbReference type="EC" id="2.7.13.3" evidence="2"/>
<dbReference type="InterPro" id="IPR003594">
    <property type="entry name" value="HATPase_dom"/>
</dbReference>
<dbReference type="RefSeq" id="WP_161261235.1">
    <property type="nucleotide sequence ID" value="NZ_JAFBDC010000003.1"/>
</dbReference>
<gene>
    <name evidence="13" type="ORF">GTO89_06475</name>
</gene>
<dbReference type="PRINTS" id="PR00344">
    <property type="entry name" value="BCTRLSENSOR"/>
</dbReference>
<feature type="transmembrane region" description="Helical" evidence="10">
    <location>
        <begin position="221"/>
        <end position="242"/>
    </location>
</feature>
<dbReference type="OrthoDB" id="505470at2"/>
<proteinExistence type="predicted"/>
<dbReference type="SUPFAM" id="SSF55874">
    <property type="entry name" value="ATPase domain of HSP90 chaperone/DNA topoisomerase II/histidine kinase"/>
    <property type="match status" value="1"/>
</dbReference>
<dbReference type="PANTHER" id="PTHR43065:SF46">
    <property type="entry name" value="C4-DICARBOXYLATE TRANSPORT SENSOR PROTEIN DCTB"/>
    <property type="match status" value="1"/>
</dbReference>
<dbReference type="SUPFAM" id="SSF47384">
    <property type="entry name" value="Homodimeric domain of signal transducing histidine kinase"/>
    <property type="match status" value="1"/>
</dbReference>
<keyword evidence="10" id="KW-0812">Transmembrane</keyword>
<evidence type="ECO:0000256" key="7">
    <source>
        <dbReference type="ARBA" id="ARBA00022840"/>
    </source>
</evidence>
<dbReference type="InterPro" id="IPR003661">
    <property type="entry name" value="HisK_dim/P_dom"/>
</dbReference>
<organism evidence="13 14">
    <name type="scientific">Heliomicrobium gestii</name>
    <name type="common">Heliobacterium gestii</name>
    <dbReference type="NCBI Taxonomy" id="2699"/>
    <lineage>
        <taxon>Bacteria</taxon>
        <taxon>Bacillati</taxon>
        <taxon>Bacillota</taxon>
        <taxon>Clostridia</taxon>
        <taxon>Eubacteriales</taxon>
        <taxon>Heliobacteriaceae</taxon>
        <taxon>Heliomicrobium</taxon>
    </lineage>
</organism>
<name>A0A845LGT7_HELGE</name>
<keyword evidence="14" id="KW-1185">Reference proteome</keyword>
<evidence type="ECO:0000259" key="12">
    <source>
        <dbReference type="PROSITE" id="PS50112"/>
    </source>
</evidence>
<evidence type="ECO:0000256" key="5">
    <source>
        <dbReference type="ARBA" id="ARBA00022741"/>
    </source>
</evidence>
<feature type="domain" description="PAS" evidence="12">
    <location>
        <begin position="280"/>
        <end position="327"/>
    </location>
</feature>
<dbReference type="GO" id="GO:0005524">
    <property type="term" value="F:ATP binding"/>
    <property type="evidence" value="ECO:0007669"/>
    <property type="project" value="UniProtKB-KW"/>
</dbReference>
<feature type="region of interest" description="Disordered" evidence="9">
    <location>
        <begin position="612"/>
        <end position="643"/>
    </location>
</feature>
<dbReference type="InterPro" id="IPR033425">
    <property type="entry name" value="MASE3"/>
</dbReference>
<comment type="caution">
    <text evidence="13">The sequence shown here is derived from an EMBL/GenBank/DDBJ whole genome shotgun (WGS) entry which is preliminary data.</text>
</comment>
<evidence type="ECO:0000256" key="3">
    <source>
        <dbReference type="ARBA" id="ARBA00022553"/>
    </source>
</evidence>
<evidence type="ECO:0000313" key="13">
    <source>
        <dbReference type="EMBL" id="MZP42683.1"/>
    </source>
</evidence>
<evidence type="ECO:0000259" key="11">
    <source>
        <dbReference type="PROSITE" id="PS50109"/>
    </source>
</evidence>
<dbReference type="SMART" id="SM00388">
    <property type="entry name" value="HisKA"/>
    <property type="match status" value="1"/>
</dbReference>
<dbReference type="Pfam" id="PF02518">
    <property type="entry name" value="HATPase_c"/>
    <property type="match status" value="1"/>
</dbReference>
<keyword evidence="10" id="KW-0472">Membrane</keyword>
<feature type="transmembrane region" description="Helical" evidence="10">
    <location>
        <begin position="248"/>
        <end position="270"/>
    </location>
</feature>
<dbReference type="Gene3D" id="3.30.565.10">
    <property type="entry name" value="Histidine kinase-like ATPase, C-terminal domain"/>
    <property type="match status" value="1"/>
</dbReference>
<comment type="catalytic activity">
    <reaction evidence="1">
        <text>ATP + protein L-histidine = ADP + protein N-phospho-L-histidine.</text>
        <dbReference type="EC" id="2.7.13.3"/>
    </reaction>
</comment>
<dbReference type="NCBIfam" id="TIGR00229">
    <property type="entry name" value="sensory_box"/>
    <property type="match status" value="1"/>
</dbReference>
<dbReference type="InterPro" id="IPR004358">
    <property type="entry name" value="Sig_transdc_His_kin-like_C"/>
</dbReference>
<keyword evidence="5" id="KW-0547">Nucleotide-binding</keyword>
<keyword evidence="7" id="KW-0067">ATP-binding</keyword>
<dbReference type="Pfam" id="PF00512">
    <property type="entry name" value="HisKA"/>
    <property type="match status" value="1"/>
</dbReference>
<feature type="compositionally biased region" description="Basic and acidic residues" evidence="9">
    <location>
        <begin position="614"/>
        <end position="628"/>
    </location>
</feature>
<accession>A0A845LGT7</accession>
<evidence type="ECO:0000256" key="8">
    <source>
        <dbReference type="ARBA" id="ARBA00023012"/>
    </source>
</evidence>
<dbReference type="Gene3D" id="1.10.287.130">
    <property type="match status" value="1"/>
</dbReference>
<dbReference type="InterPro" id="IPR005467">
    <property type="entry name" value="His_kinase_dom"/>
</dbReference>
<evidence type="ECO:0000313" key="14">
    <source>
        <dbReference type="Proteomes" id="UP000471031"/>
    </source>
</evidence>
<keyword evidence="3" id="KW-0597">Phosphoprotein</keyword>
<feature type="transmembrane region" description="Helical" evidence="10">
    <location>
        <begin position="92"/>
        <end position="113"/>
    </location>
</feature>
<keyword evidence="10" id="KW-1133">Transmembrane helix</keyword>
<feature type="transmembrane region" description="Helical" evidence="10">
    <location>
        <begin position="191"/>
        <end position="209"/>
    </location>
</feature>
<feature type="transmembrane region" description="Helical" evidence="10">
    <location>
        <begin position="151"/>
        <end position="171"/>
    </location>
</feature>
<evidence type="ECO:0000256" key="10">
    <source>
        <dbReference type="SAM" id="Phobius"/>
    </source>
</evidence>
<dbReference type="InterPro" id="IPR000014">
    <property type="entry name" value="PAS"/>
</dbReference>
<dbReference type="Pfam" id="PF13426">
    <property type="entry name" value="PAS_9"/>
    <property type="match status" value="1"/>
</dbReference>